<comment type="caution">
    <text evidence="2">The sequence shown here is derived from an EMBL/GenBank/DDBJ whole genome shotgun (WGS) entry which is preliminary data.</text>
</comment>
<dbReference type="InterPro" id="IPR002654">
    <property type="entry name" value="Glyco_trans_25"/>
</dbReference>
<sequence>MRLLVINLERSLERRKWITDSFAAQTLVPEFVPAIDANEMKPVEIDAWNESSDGPPMMAAEIAVFKSHRKCWEAAASGDNDYVCVFEDDVHLSSDAHLFLKDDSWIPDGADIIKIETFRNSVLCSRPPLPPVHGHQLLRLHTLHWGAAGYILSKSCAARLLELSKTRLYAADEFLFSPTFSIFRGLDLYQVSPALCIQDMQLEEINRAGNLQSVKGVRDDHHLMQQPQAPVRGWKKARREIERPFRKLASSIDRKVKGKFSTVIDFEA</sequence>
<evidence type="ECO:0000313" key="3">
    <source>
        <dbReference type="Proteomes" id="UP001196509"/>
    </source>
</evidence>
<proteinExistence type="predicted"/>
<keyword evidence="3" id="KW-1185">Reference proteome</keyword>
<accession>A0AAE2ZS26</accession>
<organism evidence="2 3">
    <name type="scientific">Flavimaribacter sediminis</name>
    <dbReference type="NCBI Taxonomy" id="2865987"/>
    <lineage>
        <taxon>Bacteria</taxon>
        <taxon>Pseudomonadati</taxon>
        <taxon>Pseudomonadota</taxon>
        <taxon>Alphaproteobacteria</taxon>
        <taxon>Hyphomicrobiales</taxon>
        <taxon>Rhizobiaceae</taxon>
        <taxon>Flavimaribacter</taxon>
    </lineage>
</organism>
<dbReference type="RefSeq" id="WP_220230554.1">
    <property type="nucleotide sequence ID" value="NZ_JAICBX010000004.1"/>
</dbReference>
<dbReference type="Pfam" id="PF01755">
    <property type="entry name" value="Glyco_transf_25"/>
    <property type="match status" value="1"/>
</dbReference>
<reference evidence="2" key="1">
    <citation type="submission" date="2021-08" db="EMBL/GenBank/DDBJ databases">
        <title>Hoeflea bacterium WL0058 sp. nov., isolated from the sediment.</title>
        <authorList>
            <person name="Wang L."/>
            <person name="Zhang D."/>
        </authorList>
    </citation>
    <scope>NUCLEOTIDE SEQUENCE</scope>
    <source>
        <strain evidence="2">WL0058</strain>
    </source>
</reference>
<feature type="domain" description="Glycosyl transferase family 25" evidence="1">
    <location>
        <begin position="3"/>
        <end position="174"/>
    </location>
</feature>
<name>A0AAE2ZS26_9HYPH</name>
<dbReference type="Proteomes" id="UP001196509">
    <property type="component" value="Unassembled WGS sequence"/>
</dbReference>
<gene>
    <name evidence="2" type="ORF">K1W69_21840</name>
</gene>
<evidence type="ECO:0000259" key="1">
    <source>
        <dbReference type="Pfam" id="PF01755"/>
    </source>
</evidence>
<dbReference type="AlphaFoldDB" id="A0AAE2ZS26"/>
<dbReference type="CDD" id="cd06532">
    <property type="entry name" value="Glyco_transf_25"/>
    <property type="match status" value="1"/>
</dbReference>
<evidence type="ECO:0000313" key="2">
    <source>
        <dbReference type="EMBL" id="MBW8639852.1"/>
    </source>
</evidence>
<dbReference type="EMBL" id="JAICBX010000004">
    <property type="protein sequence ID" value="MBW8639852.1"/>
    <property type="molecule type" value="Genomic_DNA"/>
</dbReference>
<protein>
    <submittedName>
        <fullName evidence="2">Glycosyltransferase family 25 protein</fullName>
    </submittedName>
</protein>